<dbReference type="Gene3D" id="2.20.100.10">
    <property type="entry name" value="Thrombospondin type-1 (TSP1) repeat"/>
    <property type="match status" value="1"/>
</dbReference>
<name>A0A7R9JGV4_TIMCA</name>
<feature type="domain" description="Thrombospondin-like N-terminal" evidence="3">
    <location>
        <begin position="75"/>
        <end position="235"/>
    </location>
</feature>
<evidence type="ECO:0000313" key="4">
    <source>
        <dbReference type="EMBL" id="CAD7578329.1"/>
    </source>
</evidence>
<feature type="region of interest" description="Disordered" evidence="2">
    <location>
        <begin position="434"/>
        <end position="465"/>
    </location>
</feature>
<keyword evidence="1" id="KW-0677">Repeat</keyword>
<dbReference type="InterPro" id="IPR036383">
    <property type="entry name" value="TSP1_rpt_sf"/>
</dbReference>
<dbReference type="SUPFAM" id="SSF82895">
    <property type="entry name" value="TSP-1 type 1 repeat"/>
    <property type="match status" value="1"/>
</dbReference>
<dbReference type="InterPro" id="IPR048287">
    <property type="entry name" value="TSPN-like_N"/>
</dbReference>
<sequence>MSVFQECSPRKLSTLDGVQTDRQTDRLSRKMEASINRYDNKRNVLTSQDWYTFQSLVHARIDNMDLQNDIENMDLQNDIENMDLKSDIENMDLKSDIENMDLQNYIESCEQEEEDDLSLCPQTHSQGTIFSLRSRRQQDAYLSLELGAAGSVKLVHAGPNGTQTVDVAAPVGDGEWHQLALGLHDDSSVKSYLDCAWVSTDILKRNSLDTPEDADIVIGYLFLGDLEQLVIVPTPAAVSQQCSGTRVPMVDPALLLVAGNRTSQRRRSPGRKGVDYKHLAEVAGKQGALSPSQGLDPDSQRDERNIHTRSEQNEDLFEGSGSEVNDLDNTQYGELKLIQVVSTSRHGHQDSGECVVVCEEVEWSEWSECSASCGQGTQSRYSRCVDDGSRLELCMEAGEEKTESRACGKGPCRTHKKQIYKTVASNDTVMNVSQGRNTQQAPLRHTAKGVGVTTGSRRTKDHLDRPPRARALQWIVLVRKMFDLNFEFPNRVYCSENEQGRSVV</sequence>
<feature type="region of interest" description="Disordered" evidence="2">
    <location>
        <begin position="309"/>
        <end position="328"/>
    </location>
</feature>
<dbReference type="SUPFAM" id="SSF49899">
    <property type="entry name" value="Concanavalin A-like lectins/glucanases"/>
    <property type="match status" value="1"/>
</dbReference>
<dbReference type="Gene3D" id="2.60.120.200">
    <property type="match status" value="1"/>
</dbReference>
<dbReference type="EMBL" id="OE187365">
    <property type="protein sequence ID" value="CAD7578329.1"/>
    <property type="molecule type" value="Genomic_DNA"/>
</dbReference>
<dbReference type="SMART" id="SM00209">
    <property type="entry name" value="TSP1"/>
    <property type="match status" value="1"/>
</dbReference>
<dbReference type="InterPro" id="IPR001791">
    <property type="entry name" value="Laminin_G"/>
</dbReference>
<dbReference type="InterPro" id="IPR000884">
    <property type="entry name" value="TSP1_rpt"/>
</dbReference>
<reference evidence="4" key="1">
    <citation type="submission" date="2020-11" db="EMBL/GenBank/DDBJ databases">
        <authorList>
            <person name="Tran Van P."/>
        </authorList>
    </citation>
    <scope>NUCLEOTIDE SEQUENCE</scope>
</reference>
<dbReference type="Pfam" id="PF00090">
    <property type="entry name" value="TSP_1"/>
    <property type="match status" value="1"/>
</dbReference>
<protein>
    <submittedName>
        <fullName evidence="4">(California timema) hypothetical protein</fullName>
    </submittedName>
</protein>
<accession>A0A7R9JGV4</accession>
<evidence type="ECO:0000256" key="1">
    <source>
        <dbReference type="ARBA" id="ARBA00022737"/>
    </source>
</evidence>
<evidence type="ECO:0000259" key="3">
    <source>
        <dbReference type="SMART" id="SM00210"/>
    </source>
</evidence>
<organism evidence="4">
    <name type="scientific">Timema californicum</name>
    <name type="common">California timema</name>
    <name type="synonym">Walking stick</name>
    <dbReference type="NCBI Taxonomy" id="61474"/>
    <lineage>
        <taxon>Eukaryota</taxon>
        <taxon>Metazoa</taxon>
        <taxon>Ecdysozoa</taxon>
        <taxon>Arthropoda</taxon>
        <taxon>Hexapoda</taxon>
        <taxon>Insecta</taxon>
        <taxon>Pterygota</taxon>
        <taxon>Neoptera</taxon>
        <taxon>Polyneoptera</taxon>
        <taxon>Phasmatodea</taxon>
        <taxon>Timematodea</taxon>
        <taxon>Timematoidea</taxon>
        <taxon>Timematidae</taxon>
        <taxon>Timema</taxon>
    </lineage>
</organism>
<dbReference type="InterPro" id="IPR013320">
    <property type="entry name" value="ConA-like_dom_sf"/>
</dbReference>
<dbReference type="SMART" id="SM00210">
    <property type="entry name" value="TSPN"/>
    <property type="match status" value="1"/>
</dbReference>
<feature type="region of interest" description="Disordered" evidence="2">
    <location>
        <begin position="284"/>
        <end position="303"/>
    </location>
</feature>
<evidence type="ECO:0000256" key="2">
    <source>
        <dbReference type="SAM" id="MobiDB-lite"/>
    </source>
</evidence>
<gene>
    <name evidence="4" type="ORF">TCMB3V08_LOCUS10870</name>
</gene>
<dbReference type="PROSITE" id="PS50092">
    <property type="entry name" value="TSP1"/>
    <property type="match status" value="1"/>
</dbReference>
<proteinExistence type="predicted"/>
<dbReference type="AlphaFoldDB" id="A0A7R9JGV4"/>
<dbReference type="Pfam" id="PF02210">
    <property type="entry name" value="Laminin_G_2"/>
    <property type="match status" value="1"/>
</dbReference>